<reference evidence="2 3" key="1">
    <citation type="submission" date="2019-03" db="EMBL/GenBank/DDBJ databases">
        <title>Single cell metagenomics reveals metabolic interactions within the superorganism composed of flagellate Streblomastix strix and complex community of Bacteroidetes bacteria on its surface.</title>
        <authorList>
            <person name="Treitli S.C."/>
            <person name="Kolisko M."/>
            <person name="Husnik F."/>
            <person name="Keeling P."/>
            <person name="Hampl V."/>
        </authorList>
    </citation>
    <scope>NUCLEOTIDE SEQUENCE [LARGE SCALE GENOMIC DNA]</scope>
    <source>
        <strain evidence="2">ST1C</strain>
    </source>
</reference>
<dbReference type="AlphaFoldDB" id="A0A5J4ULZ0"/>
<dbReference type="EMBL" id="SNRW01014599">
    <property type="protein sequence ID" value="KAA6371303.1"/>
    <property type="molecule type" value="Genomic_DNA"/>
</dbReference>
<feature type="region of interest" description="Disordered" evidence="1">
    <location>
        <begin position="17"/>
        <end position="36"/>
    </location>
</feature>
<sequence length="154" mass="18005">MRTKQIKQLINKSKLSVQEPVTEPIKESVTEPAQAPIKQTVTEPMLDTTIQPVKIENRGRHKKYQTQENAERVAAKQRGRAQVRYRSQHQQFRTHVNEIQLFILKRLQRIIITDVQDLLLINDIIDRYEIVPTKLALQRVNPLVDPLMIPEVQN</sequence>
<comment type="caution">
    <text evidence="2">The sequence shown here is derived from an EMBL/GenBank/DDBJ whole genome shotgun (WGS) entry which is preliminary data.</text>
</comment>
<protein>
    <submittedName>
        <fullName evidence="2">Uncharacterized protein</fullName>
    </submittedName>
</protein>
<gene>
    <name evidence="2" type="ORF">EZS28_033171</name>
</gene>
<dbReference type="Proteomes" id="UP000324800">
    <property type="component" value="Unassembled WGS sequence"/>
</dbReference>
<accession>A0A5J4ULZ0</accession>
<evidence type="ECO:0000256" key="1">
    <source>
        <dbReference type="SAM" id="MobiDB-lite"/>
    </source>
</evidence>
<name>A0A5J4ULZ0_9EUKA</name>
<proteinExistence type="predicted"/>
<evidence type="ECO:0000313" key="3">
    <source>
        <dbReference type="Proteomes" id="UP000324800"/>
    </source>
</evidence>
<organism evidence="2 3">
    <name type="scientific">Streblomastix strix</name>
    <dbReference type="NCBI Taxonomy" id="222440"/>
    <lineage>
        <taxon>Eukaryota</taxon>
        <taxon>Metamonada</taxon>
        <taxon>Preaxostyla</taxon>
        <taxon>Oxymonadida</taxon>
        <taxon>Streblomastigidae</taxon>
        <taxon>Streblomastix</taxon>
    </lineage>
</organism>
<evidence type="ECO:0000313" key="2">
    <source>
        <dbReference type="EMBL" id="KAA6371303.1"/>
    </source>
</evidence>